<dbReference type="InterPro" id="IPR013525">
    <property type="entry name" value="ABC2_TM"/>
</dbReference>
<dbReference type="Proteomes" id="UP000237839">
    <property type="component" value="Unassembled WGS sequence"/>
</dbReference>
<dbReference type="GO" id="GO:0140359">
    <property type="term" value="F:ABC-type transporter activity"/>
    <property type="evidence" value="ECO:0007669"/>
    <property type="project" value="InterPro"/>
</dbReference>
<dbReference type="Gene3D" id="3.40.1710.10">
    <property type="entry name" value="abc type-2 transporter like domain"/>
    <property type="match status" value="1"/>
</dbReference>
<organism evidence="10 11">
    <name type="scientific">Solimicrobium silvestre</name>
    <dbReference type="NCBI Taxonomy" id="2099400"/>
    <lineage>
        <taxon>Bacteria</taxon>
        <taxon>Pseudomonadati</taxon>
        <taxon>Pseudomonadota</taxon>
        <taxon>Betaproteobacteria</taxon>
        <taxon>Burkholderiales</taxon>
        <taxon>Oxalobacteraceae</taxon>
        <taxon>Solimicrobium</taxon>
    </lineage>
</organism>
<feature type="transmembrane region" description="Helical" evidence="8">
    <location>
        <begin position="342"/>
        <end position="361"/>
    </location>
</feature>
<evidence type="ECO:0000256" key="8">
    <source>
        <dbReference type="RuleBase" id="RU361157"/>
    </source>
</evidence>
<evidence type="ECO:0000259" key="9">
    <source>
        <dbReference type="PROSITE" id="PS51012"/>
    </source>
</evidence>
<protein>
    <recommendedName>
        <fullName evidence="8">Transport permease protein</fullName>
    </recommendedName>
</protein>
<name>A0A2S9GSK1_9BURK</name>
<dbReference type="AlphaFoldDB" id="A0A2S9GSK1"/>
<dbReference type="GO" id="GO:0043190">
    <property type="term" value="C:ATP-binding cassette (ABC) transporter complex"/>
    <property type="evidence" value="ECO:0007669"/>
    <property type="project" value="InterPro"/>
</dbReference>
<keyword evidence="7 8" id="KW-0472">Membrane</keyword>
<feature type="domain" description="ABC transmembrane type-2" evidence="9">
    <location>
        <begin position="138"/>
        <end position="363"/>
    </location>
</feature>
<dbReference type="OrthoDB" id="9808686at2"/>
<evidence type="ECO:0000256" key="1">
    <source>
        <dbReference type="ARBA" id="ARBA00004651"/>
    </source>
</evidence>
<feature type="transmembrane region" description="Helical" evidence="8">
    <location>
        <begin position="170"/>
        <end position="194"/>
    </location>
</feature>
<keyword evidence="11" id="KW-1185">Reference proteome</keyword>
<sequence length="366" mass="40391">MWYAIITLIKKELQALFSSPQSRRMLIMPVLLQLLVFPFAATLEVKNSTLAIYNQDGGAASIELIQRLSAAEAFPKLIMINSETQLQQVIDRQQALLAIRLPQDFSRQIATGQAAKIQAIIDGRRSNSAQIAFSYAQLILQQFVLEQQPQAVPVQLTVQNLYNPNLEYRWFVLPSLVAIITTIGCLMVTALSLAREREEGTFDQLLVSPLTPAYIMVGKAVPGVLVALLQGSIIALAAVFVYRIPFTGSVWLLYLTMLCYGLSLAGFGLLISAMCANQQQAFLGTFGFMSPAVILSGYMAPVENMPPFLQVVSAMNPLSHAIIAIKGIFLKGYTFSQTWPQLWPLLLIASITLTLAYLIFIRRSGQ</sequence>
<feature type="transmembrane region" description="Helical" evidence="8">
    <location>
        <begin position="281"/>
        <end position="300"/>
    </location>
</feature>
<comment type="caution">
    <text evidence="8">Lacks conserved residue(s) required for the propagation of feature annotation.</text>
</comment>
<dbReference type="PROSITE" id="PS51012">
    <property type="entry name" value="ABC_TM2"/>
    <property type="match status" value="1"/>
</dbReference>
<keyword evidence="4 8" id="KW-1003">Cell membrane</keyword>
<dbReference type="InterPro" id="IPR051449">
    <property type="entry name" value="ABC-2_transporter_component"/>
</dbReference>
<comment type="subcellular location">
    <subcellularLocation>
        <location evidence="8">Cell inner membrane</location>
        <topology evidence="8">Multi-pass membrane protein</topology>
    </subcellularLocation>
    <subcellularLocation>
        <location evidence="1">Cell membrane</location>
        <topology evidence="1">Multi-pass membrane protein</topology>
    </subcellularLocation>
</comment>
<comment type="similarity">
    <text evidence="2 8">Belongs to the ABC-2 integral membrane protein family.</text>
</comment>
<keyword evidence="6 8" id="KW-1133">Transmembrane helix</keyword>
<proteinExistence type="inferred from homology"/>
<dbReference type="Pfam" id="PF12698">
    <property type="entry name" value="ABC2_membrane_3"/>
    <property type="match status" value="1"/>
</dbReference>
<keyword evidence="5 8" id="KW-0812">Transmembrane</keyword>
<comment type="caution">
    <text evidence="10">The sequence shown here is derived from an EMBL/GenBank/DDBJ whole genome shotgun (WGS) entry which is preliminary data.</text>
</comment>
<evidence type="ECO:0000313" key="10">
    <source>
        <dbReference type="EMBL" id="PRC90702.1"/>
    </source>
</evidence>
<dbReference type="PRINTS" id="PR00164">
    <property type="entry name" value="ABC2TRNSPORT"/>
</dbReference>
<gene>
    <name evidence="10" type="ORF">S2091_4595</name>
</gene>
<dbReference type="InterPro" id="IPR047817">
    <property type="entry name" value="ABC2_TM_bact-type"/>
</dbReference>
<evidence type="ECO:0000256" key="5">
    <source>
        <dbReference type="ARBA" id="ARBA00022692"/>
    </source>
</evidence>
<accession>A0A2S9GSK1</accession>
<evidence type="ECO:0000313" key="11">
    <source>
        <dbReference type="Proteomes" id="UP000237839"/>
    </source>
</evidence>
<dbReference type="PANTHER" id="PTHR30294:SF44">
    <property type="entry name" value="MULTIDRUG ABC TRANSPORTER PERMEASE YBHR-RELATED"/>
    <property type="match status" value="1"/>
</dbReference>
<dbReference type="PANTHER" id="PTHR30294">
    <property type="entry name" value="MEMBRANE COMPONENT OF ABC TRANSPORTER YHHJ-RELATED"/>
    <property type="match status" value="1"/>
</dbReference>
<feature type="transmembrane region" description="Helical" evidence="8">
    <location>
        <begin position="251"/>
        <end position="274"/>
    </location>
</feature>
<evidence type="ECO:0000256" key="6">
    <source>
        <dbReference type="ARBA" id="ARBA00022989"/>
    </source>
</evidence>
<evidence type="ECO:0000256" key="2">
    <source>
        <dbReference type="ARBA" id="ARBA00007783"/>
    </source>
</evidence>
<feature type="transmembrane region" description="Helical" evidence="8">
    <location>
        <begin position="224"/>
        <end position="245"/>
    </location>
</feature>
<dbReference type="InterPro" id="IPR000412">
    <property type="entry name" value="ABC_2_transport"/>
</dbReference>
<keyword evidence="3 8" id="KW-0813">Transport</keyword>
<reference evidence="10 11" key="1">
    <citation type="submission" date="2018-02" db="EMBL/GenBank/DDBJ databases">
        <title>Solimicrobium silvestre gen. nov., sp. nov., isolated from alpine forest soil.</title>
        <authorList>
            <person name="Margesin R."/>
            <person name="Albuquerque L."/>
            <person name="Zhang D.-C."/>
            <person name="Froufe H.J.C."/>
            <person name="Severino R."/>
            <person name="Roxo I."/>
            <person name="Egas C."/>
            <person name="Da Costa M.S."/>
        </authorList>
    </citation>
    <scope>NUCLEOTIDE SEQUENCE [LARGE SCALE GENOMIC DNA]</scope>
    <source>
        <strain evidence="10 11">S20-91</strain>
    </source>
</reference>
<dbReference type="RefSeq" id="WP_105534315.1">
    <property type="nucleotide sequence ID" value="NZ_PUGF01000038.1"/>
</dbReference>
<evidence type="ECO:0000256" key="4">
    <source>
        <dbReference type="ARBA" id="ARBA00022475"/>
    </source>
</evidence>
<evidence type="ECO:0000256" key="7">
    <source>
        <dbReference type="ARBA" id="ARBA00023136"/>
    </source>
</evidence>
<evidence type="ECO:0000256" key="3">
    <source>
        <dbReference type="ARBA" id="ARBA00022448"/>
    </source>
</evidence>
<dbReference type="EMBL" id="PUGF01000038">
    <property type="protein sequence ID" value="PRC90702.1"/>
    <property type="molecule type" value="Genomic_DNA"/>
</dbReference>